<accession>A0A1F6GB80</accession>
<protein>
    <submittedName>
        <fullName evidence="1">Uncharacterized protein</fullName>
    </submittedName>
</protein>
<organism evidence="1 2">
    <name type="scientific">Candidatus Lambdaproteobacteria bacterium RIFOXYD2_FULL_50_16</name>
    <dbReference type="NCBI Taxonomy" id="1817772"/>
    <lineage>
        <taxon>Bacteria</taxon>
        <taxon>Pseudomonadati</taxon>
        <taxon>Pseudomonadota</taxon>
        <taxon>Candidatus Lambdaproteobacteria</taxon>
    </lineage>
</organism>
<dbReference type="AlphaFoldDB" id="A0A1F6GB80"/>
<proteinExistence type="predicted"/>
<reference evidence="1 2" key="1">
    <citation type="journal article" date="2016" name="Nat. Commun.">
        <title>Thousands of microbial genomes shed light on interconnected biogeochemical processes in an aquifer system.</title>
        <authorList>
            <person name="Anantharaman K."/>
            <person name="Brown C.T."/>
            <person name="Hug L.A."/>
            <person name="Sharon I."/>
            <person name="Castelle C.J."/>
            <person name="Probst A.J."/>
            <person name="Thomas B.C."/>
            <person name="Singh A."/>
            <person name="Wilkins M.J."/>
            <person name="Karaoz U."/>
            <person name="Brodie E.L."/>
            <person name="Williams K.H."/>
            <person name="Hubbard S.S."/>
            <person name="Banfield J.F."/>
        </authorList>
    </citation>
    <scope>NUCLEOTIDE SEQUENCE [LARGE SCALE GENOMIC DNA]</scope>
</reference>
<dbReference type="STRING" id="1817772.A2527_07545"/>
<evidence type="ECO:0000313" key="1">
    <source>
        <dbReference type="EMBL" id="OGG95366.1"/>
    </source>
</evidence>
<dbReference type="Proteomes" id="UP000178449">
    <property type="component" value="Unassembled WGS sequence"/>
</dbReference>
<comment type="caution">
    <text evidence="1">The sequence shown here is derived from an EMBL/GenBank/DDBJ whole genome shotgun (WGS) entry which is preliminary data.</text>
</comment>
<gene>
    <name evidence="1" type="ORF">A2527_07545</name>
</gene>
<dbReference type="EMBL" id="MFNE01000024">
    <property type="protein sequence ID" value="OGG95366.1"/>
    <property type="molecule type" value="Genomic_DNA"/>
</dbReference>
<sequence>MIKYKGSTDSFSQLLKTIGDKFLTNLCADRLDEGLSNKVKYKLIEFPYVDRDFRSVYYSDLSKRHKQISRDCVRVHLFETEFSDHDLPKAGYLGFITLRQTPKYTIGRSYLSPRAVKHSPGYVVLSPYKVNILGQELSVNAFPWMQQDINVTVCAHVAAWSVMRYFSSRQPWYTDRNLAEVVSASQSPVRKIPSEGLTMGQMAHILNEIGFSTKIFPKTEVSKDLFPQIVYHYVESGIPVIANIAKEHAMVIIGHGLVKKTTGLNSPGITDASSLIDCFLSSDDNYLPYRDLTSDSGSGYSIDQIEGILVPLHDKMYITPVDLLELLLPQIEKQSPIKGKKLIRRVFLTSSRALKKYAREKTTDTAYKAYIYKLNLPKFVWIVEYSEPKHYDDRKADYRLIVDSTATIHDKDAILSFQQGSTILDYSNKKVEEYKITDPVTPLIINNLTEI</sequence>
<name>A0A1F6GB80_9PROT</name>
<evidence type="ECO:0000313" key="2">
    <source>
        <dbReference type="Proteomes" id="UP000178449"/>
    </source>
</evidence>